<protein>
    <submittedName>
        <fullName evidence="3">Uncharacterized protein</fullName>
    </submittedName>
</protein>
<organism evidence="3 4">
    <name type="scientific">Actinomycetospora aeridis</name>
    <dbReference type="NCBI Taxonomy" id="3129231"/>
    <lineage>
        <taxon>Bacteria</taxon>
        <taxon>Bacillati</taxon>
        <taxon>Actinomycetota</taxon>
        <taxon>Actinomycetes</taxon>
        <taxon>Pseudonocardiales</taxon>
        <taxon>Pseudonocardiaceae</taxon>
        <taxon>Actinomycetospora</taxon>
    </lineage>
</organism>
<gene>
    <name evidence="3" type="ORF">WCD41_24065</name>
</gene>
<dbReference type="RefSeq" id="WP_337717248.1">
    <property type="nucleotide sequence ID" value="NZ_JBBEGL010000007.1"/>
</dbReference>
<reference evidence="3 4" key="1">
    <citation type="submission" date="2024-03" db="EMBL/GenBank/DDBJ databases">
        <title>Actinomycetospora sp. OC33-EN06, a novel actinomycete isolated from wild orchid (Aerides multiflora).</title>
        <authorList>
            <person name="Suriyachadkun C."/>
        </authorList>
    </citation>
    <scope>NUCLEOTIDE SEQUENCE [LARGE SCALE GENOMIC DNA]</scope>
    <source>
        <strain evidence="3 4">OC33-EN06</strain>
    </source>
</reference>
<sequence>MDWANQTGSRERTPYRVRPATRDHHGRMTTPPGIHLAGVGDGNGPAHGRPRSRITTVASSVGAALIVFVLGLLLVTGIEAVIGQPLSGGHDGHTTLGELFHPTR</sequence>
<feature type="transmembrane region" description="Helical" evidence="2">
    <location>
        <begin position="57"/>
        <end position="78"/>
    </location>
</feature>
<feature type="region of interest" description="Disordered" evidence="1">
    <location>
        <begin position="85"/>
        <end position="104"/>
    </location>
</feature>
<keyword evidence="2" id="KW-0812">Transmembrane</keyword>
<proteinExistence type="predicted"/>
<keyword evidence="4" id="KW-1185">Reference proteome</keyword>
<comment type="caution">
    <text evidence="3">The sequence shown here is derived from an EMBL/GenBank/DDBJ whole genome shotgun (WGS) entry which is preliminary data.</text>
</comment>
<dbReference type="EMBL" id="JBBEGL010000007">
    <property type="protein sequence ID" value="MEJ2889558.1"/>
    <property type="molecule type" value="Genomic_DNA"/>
</dbReference>
<evidence type="ECO:0000256" key="2">
    <source>
        <dbReference type="SAM" id="Phobius"/>
    </source>
</evidence>
<evidence type="ECO:0000313" key="3">
    <source>
        <dbReference type="EMBL" id="MEJ2889558.1"/>
    </source>
</evidence>
<keyword evidence="2" id="KW-0472">Membrane</keyword>
<dbReference type="Proteomes" id="UP001370100">
    <property type="component" value="Unassembled WGS sequence"/>
</dbReference>
<evidence type="ECO:0000313" key="4">
    <source>
        <dbReference type="Proteomes" id="UP001370100"/>
    </source>
</evidence>
<accession>A0ABU8NB91</accession>
<name>A0ABU8NB91_9PSEU</name>
<keyword evidence="2" id="KW-1133">Transmembrane helix</keyword>
<feature type="region of interest" description="Disordered" evidence="1">
    <location>
        <begin position="1"/>
        <end position="51"/>
    </location>
</feature>
<evidence type="ECO:0000256" key="1">
    <source>
        <dbReference type="SAM" id="MobiDB-lite"/>
    </source>
</evidence>